<dbReference type="AlphaFoldDB" id="A0A2A2L735"/>
<dbReference type="STRING" id="2018661.A0A2A2L735"/>
<dbReference type="Gene3D" id="2.40.30.10">
    <property type="entry name" value="Translation factors"/>
    <property type="match status" value="2"/>
</dbReference>
<dbReference type="PROSITE" id="PS51722">
    <property type="entry name" value="G_TR_2"/>
    <property type="match status" value="1"/>
</dbReference>
<dbReference type="PRINTS" id="PR00315">
    <property type="entry name" value="ELONGATNFCT"/>
</dbReference>
<dbReference type="Proteomes" id="UP000218231">
    <property type="component" value="Unassembled WGS sequence"/>
</dbReference>
<dbReference type="FunFam" id="2.40.30.10:FF:000102">
    <property type="entry name" value="Translation elongation factor Tu"/>
    <property type="match status" value="1"/>
</dbReference>
<dbReference type="NCBIfam" id="TIGR00231">
    <property type="entry name" value="small_GTP"/>
    <property type="match status" value="1"/>
</dbReference>
<evidence type="ECO:0000313" key="14">
    <source>
        <dbReference type="EMBL" id="PAV81905.1"/>
    </source>
</evidence>
<evidence type="ECO:0000256" key="7">
    <source>
        <dbReference type="ARBA" id="ARBA00022917"/>
    </source>
</evidence>
<evidence type="ECO:0000256" key="3">
    <source>
        <dbReference type="ARBA" id="ARBA00011986"/>
    </source>
</evidence>
<dbReference type="GO" id="GO:0003924">
    <property type="term" value="F:GTPase activity"/>
    <property type="evidence" value="ECO:0007669"/>
    <property type="project" value="InterPro"/>
</dbReference>
<feature type="region of interest" description="Disordered" evidence="12">
    <location>
        <begin position="546"/>
        <end position="568"/>
    </location>
</feature>
<keyword evidence="10" id="KW-0342">GTP-binding</keyword>
<evidence type="ECO:0000256" key="1">
    <source>
        <dbReference type="ARBA" id="ARBA00004173"/>
    </source>
</evidence>
<keyword evidence="9" id="KW-0496">Mitochondrion</keyword>
<dbReference type="NCBIfam" id="NF009373">
    <property type="entry name" value="PRK12736.1"/>
    <property type="match status" value="1"/>
</dbReference>
<dbReference type="GO" id="GO:0070125">
    <property type="term" value="P:mitochondrial translational elongation"/>
    <property type="evidence" value="ECO:0007669"/>
    <property type="project" value="TreeGrafter"/>
</dbReference>
<keyword evidence="15" id="KW-1185">Reference proteome</keyword>
<keyword evidence="7" id="KW-0648">Protein biosynthesis</keyword>
<dbReference type="GO" id="GO:0005525">
    <property type="term" value="F:GTP binding"/>
    <property type="evidence" value="ECO:0007669"/>
    <property type="project" value="UniProtKB-KW"/>
</dbReference>
<reference evidence="14 15" key="1">
    <citation type="journal article" date="2017" name="Curr. Biol.">
        <title>Genome architecture and evolution of a unichromosomal asexual nematode.</title>
        <authorList>
            <person name="Fradin H."/>
            <person name="Zegar C."/>
            <person name="Gutwein M."/>
            <person name="Lucas J."/>
            <person name="Kovtun M."/>
            <person name="Corcoran D."/>
            <person name="Baugh L.R."/>
            <person name="Kiontke K."/>
            <person name="Gunsalus K."/>
            <person name="Fitch D.H."/>
            <person name="Piano F."/>
        </authorList>
    </citation>
    <scope>NUCLEOTIDE SEQUENCE [LARGE SCALE GENOMIC DNA]</scope>
    <source>
        <strain evidence="14">PF1309</strain>
    </source>
</reference>
<evidence type="ECO:0000256" key="6">
    <source>
        <dbReference type="ARBA" id="ARBA00022768"/>
    </source>
</evidence>
<evidence type="ECO:0000256" key="4">
    <source>
        <dbReference type="ARBA" id="ARBA00017898"/>
    </source>
</evidence>
<dbReference type="PANTHER" id="PTHR43721:SF36">
    <property type="entry name" value="ELONGATION FACTOR TU, MITOCHONDRIAL"/>
    <property type="match status" value="1"/>
</dbReference>
<dbReference type="CDD" id="cd03697">
    <property type="entry name" value="EFTU_II"/>
    <property type="match status" value="1"/>
</dbReference>
<dbReference type="InterPro" id="IPR009001">
    <property type="entry name" value="Transl_elong_EF1A/Init_IF2_C"/>
</dbReference>
<organism evidence="14 15">
    <name type="scientific">Diploscapter pachys</name>
    <dbReference type="NCBI Taxonomy" id="2018661"/>
    <lineage>
        <taxon>Eukaryota</taxon>
        <taxon>Metazoa</taxon>
        <taxon>Ecdysozoa</taxon>
        <taxon>Nematoda</taxon>
        <taxon>Chromadorea</taxon>
        <taxon>Rhabditida</taxon>
        <taxon>Rhabditina</taxon>
        <taxon>Rhabditomorpha</taxon>
        <taxon>Rhabditoidea</taxon>
        <taxon>Rhabditidae</taxon>
        <taxon>Diploscapter</taxon>
    </lineage>
</organism>
<sequence>MVQYRLDQLQIGAIDHLLFIKSLMRKERKQRIDRTNARKLPPGYRSEAGRLSVIRTVFVWHWGMPCERRTNGSVLAARLPSGCRAAIARQASLNLLGTSLVQLQCRTLAVPGGKAVFKRDKPHLNVGTIGHVDHGKTTLTSAITKVLATSKGAKYRKYEEIDNAPEEKARGITINAFHLEYETAKRHYAHIDCPGHADYIKNMITGAAQMEGAILVVAATDGAMPQTREHLLLTKQVGIPKENICVFINKADEVTDKETRELVEMEIREVLSQYQFDGDNIPVIFGSALCALEGKMPEIGEQAVKQLLDTMDEKFIIPNRNTTTEPLFPAEHVYQIKGRGTVITGKLERGVLKKGDKVEILGYDKEGIKSVITGLESFHKTVDQAEPGDQLGVLLRGLGPKDVRRGTVLVPQGHNHKATDKAKAQLYVLKHEEGGGKTPLANYFSEHVFSLTWDIGAVIKITGKDFIMPGEAAEVELRLVNKMFIEPQQRFTIRKDQKTIGTGVFTEVLPSMTEDEKDKRVLKKAMKAEMERLGFNPYGEMVEKRLKPDYSNAPKDNPMAKEFQGEQA</sequence>
<evidence type="ECO:0000313" key="15">
    <source>
        <dbReference type="Proteomes" id="UP000218231"/>
    </source>
</evidence>
<proteinExistence type="inferred from homology"/>
<evidence type="ECO:0000256" key="12">
    <source>
        <dbReference type="SAM" id="MobiDB-lite"/>
    </source>
</evidence>
<comment type="caution">
    <text evidence="14">The sequence shown here is derived from an EMBL/GenBank/DDBJ whole genome shotgun (WGS) entry which is preliminary data.</text>
</comment>
<dbReference type="NCBIfam" id="NF000766">
    <property type="entry name" value="PRK00049.1"/>
    <property type="match status" value="1"/>
</dbReference>
<comment type="catalytic activity">
    <reaction evidence="11">
        <text>GTP + H2O = GDP + phosphate + H(+)</text>
        <dbReference type="Rhea" id="RHEA:19669"/>
        <dbReference type="ChEBI" id="CHEBI:15377"/>
        <dbReference type="ChEBI" id="CHEBI:15378"/>
        <dbReference type="ChEBI" id="CHEBI:37565"/>
        <dbReference type="ChEBI" id="CHEBI:43474"/>
        <dbReference type="ChEBI" id="CHEBI:58189"/>
        <dbReference type="EC" id="3.6.5.3"/>
    </reaction>
    <physiologicalReaction direction="left-to-right" evidence="11">
        <dbReference type="Rhea" id="RHEA:19670"/>
    </physiologicalReaction>
</comment>
<dbReference type="EMBL" id="LIAE01007106">
    <property type="protein sequence ID" value="PAV81905.1"/>
    <property type="molecule type" value="Genomic_DNA"/>
</dbReference>
<gene>
    <name evidence="14" type="ORF">WR25_17319</name>
</gene>
<dbReference type="SUPFAM" id="SSF52540">
    <property type="entry name" value="P-loop containing nucleoside triphosphate hydrolases"/>
    <property type="match status" value="1"/>
</dbReference>
<keyword evidence="5" id="KW-0547">Nucleotide-binding</keyword>
<comment type="subcellular location">
    <subcellularLocation>
        <location evidence="1">Mitochondrion</location>
    </subcellularLocation>
</comment>
<dbReference type="Pfam" id="PF00009">
    <property type="entry name" value="GTP_EFTU"/>
    <property type="match status" value="1"/>
</dbReference>
<evidence type="ECO:0000256" key="11">
    <source>
        <dbReference type="ARBA" id="ARBA00051990"/>
    </source>
</evidence>
<keyword evidence="8" id="KW-0809">Transit peptide</keyword>
<protein>
    <recommendedName>
        <fullName evidence="4">Elongation factor Tu, mitochondrial</fullName>
        <ecNumber evidence="3">3.6.5.3</ecNumber>
    </recommendedName>
</protein>
<evidence type="ECO:0000256" key="10">
    <source>
        <dbReference type="ARBA" id="ARBA00023134"/>
    </source>
</evidence>
<dbReference type="Pfam" id="PF03144">
    <property type="entry name" value="GTP_EFTU_D2"/>
    <property type="match status" value="1"/>
</dbReference>
<dbReference type="SUPFAM" id="SSF50465">
    <property type="entry name" value="EF-Tu/eEF-1alpha/eIF2-gamma C-terminal domain"/>
    <property type="match status" value="1"/>
</dbReference>
<dbReference type="InterPro" id="IPR005225">
    <property type="entry name" value="Small_GTP-bd"/>
</dbReference>
<keyword evidence="6" id="KW-0251">Elongation factor</keyword>
<dbReference type="CDD" id="cd01884">
    <property type="entry name" value="EF_Tu"/>
    <property type="match status" value="1"/>
</dbReference>
<dbReference type="Pfam" id="PF03143">
    <property type="entry name" value="GTP_EFTU_D3"/>
    <property type="match status" value="1"/>
</dbReference>
<name>A0A2A2L735_9BILA</name>
<dbReference type="InterPro" id="IPR009000">
    <property type="entry name" value="Transl_B-barrel_sf"/>
</dbReference>
<dbReference type="InterPro" id="IPR050055">
    <property type="entry name" value="EF-Tu_GTPase"/>
</dbReference>
<dbReference type="InterPro" id="IPR004160">
    <property type="entry name" value="Transl_elong_EFTu/EF1A_C"/>
</dbReference>
<dbReference type="SUPFAM" id="SSF50447">
    <property type="entry name" value="Translation proteins"/>
    <property type="match status" value="1"/>
</dbReference>
<dbReference type="NCBIfam" id="NF009372">
    <property type="entry name" value="PRK12735.1"/>
    <property type="match status" value="1"/>
</dbReference>
<dbReference type="GO" id="GO:0003746">
    <property type="term" value="F:translation elongation factor activity"/>
    <property type="evidence" value="ECO:0007669"/>
    <property type="project" value="UniProtKB-KW"/>
</dbReference>
<dbReference type="InterPro" id="IPR027417">
    <property type="entry name" value="P-loop_NTPase"/>
</dbReference>
<dbReference type="FunFam" id="3.40.50.300:FF:000003">
    <property type="entry name" value="Elongation factor Tu"/>
    <property type="match status" value="1"/>
</dbReference>
<dbReference type="OrthoDB" id="2067at2759"/>
<dbReference type="Gene3D" id="3.40.50.300">
    <property type="entry name" value="P-loop containing nucleotide triphosphate hydrolases"/>
    <property type="match status" value="1"/>
</dbReference>
<evidence type="ECO:0000256" key="9">
    <source>
        <dbReference type="ARBA" id="ARBA00023128"/>
    </source>
</evidence>
<dbReference type="InterPro" id="IPR000795">
    <property type="entry name" value="T_Tr_GTP-bd_dom"/>
</dbReference>
<evidence type="ECO:0000256" key="8">
    <source>
        <dbReference type="ARBA" id="ARBA00022946"/>
    </source>
</evidence>
<dbReference type="EC" id="3.6.5.3" evidence="3"/>
<dbReference type="InterPro" id="IPR004161">
    <property type="entry name" value="EFTu-like_2"/>
</dbReference>
<dbReference type="PANTHER" id="PTHR43721">
    <property type="entry name" value="ELONGATION FACTOR TU-RELATED"/>
    <property type="match status" value="1"/>
</dbReference>
<feature type="domain" description="Tr-type G" evidence="13">
    <location>
        <begin position="121"/>
        <end position="319"/>
    </location>
</feature>
<dbReference type="GO" id="GO:0005739">
    <property type="term" value="C:mitochondrion"/>
    <property type="evidence" value="ECO:0007669"/>
    <property type="project" value="UniProtKB-SubCell"/>
</dbReference>
<dbReference type="InterPro" id="IPR041709">
    <property type="entry name" value="EF-Tu_GTP-bd"/>
</dbReference>
<evidence type="ECO:0000259" key="13">
    <source>
        <dbReference type="PROSITE" id="PS51722"/>
    </source>
</evidence>
<evidence type="ECO:0000256" key="2">
    <source>
        <dbReference type="ARBA" id="ARBA00007249"/>
    </source>
</evidence>
<comment type="similarity">
    <text evidence="2">Belongs to the TRAFAC class translation factor GTPase superfamily. Classic translation factor GTPase family. EF-Tu/EF-1A subfamily.</text>
</comment>
<dbReference type="InterPro" id="IPR033720">
    <property type="entry name" value="EFTU_2"/>
</dbReference>
<evidence type="ECO:0000256" key="5">
    <source>
        <dbReference type="ARBA" id="ARBA00022741"/>
    </source>
</evidence>
<accession>A0A2A2L735</accession>